<dbReference type="InterPro" id="IPR015422">
    <property type="entry name" value="PyrdxlP-dep_Trfase_small"/>
</dbReference>
<name>A0A4Z0AQ87_9PSED</name>
<dbReference type="PANTHER" id="PTHR43799:SF1">
    <property type="entry name" value="ASPARTATE AMINOTRANSFERASE"/>
    <property type="match status" value="1"/>
</dbReference>
<proteinExistence type="predicted"/>
<organism evidence="1 2">
    <name type="scientific">Pseudomonas kairouanensis</name>
    <dbReference type="NCBI Taxonomy" id="2293832"/>
    <lineage>
        <taxon>Bacteria</taxon>
        <taxon>Pseudomonadati</taxon>
        <taxon>Pseudomonadota</taxon>
        <taxon>Gammaproteobacteria</taxon>
        <taxon>Pseudomonadales</taxon>
        <taxon>Pseudomonadaceae</taxon>
        <taxon>Pseudomonas</taxon>
    </lineage>
</organism>
<evidence type="ECO:0000313" key="2">
    <source>
        <dbReference type="Proteomes" id="UP000297391"/>
    </source>
</evidence>
<dbReference type="Gene3D" id="3.90.1150.10">
    <property type="entry name" value="Aspartate Aminotransferase, domain 1"/>
    <property type="match status" value="1"/>
</dbReference>
<gene>
    <name evidence="1" type="ORF">DYL59_16335</name>
</gene>
<evidence type="ECO:0000313" key="1">
    <source>
        <dbReference type="EMBL" id="TFY88128.1"/>
    </source>
</evidence>
<dbReference type="InterPro" id="IPR015424">
    <property type="entry name" value="PyrdxlP-dep_Trfase"/>
</dbReference>
<comment type="caution">
    <text evidence="1">The sequence shown here is derived from an EMBL/GenBank/DDBJ whole genome shotgun (WGS) entry which is preliminary data.</text>
</comment>
<dbReference type="AlphaFoldDB" id="A0A4Z0AQ87"/>
<accession>A0A4Z0AQ87</accession>
<keyword evidence="2" id="KW-1185">Reference proteome</keyword>
<reference evidence="1 2" key="1">
    <citation type="journal article" date="2019" name="Syst. Appl. Microbiol.">
        <title>New species of pathogenic Pseudomonas isolated from citrus in Tunisia: Proposal of Pseudomonas kairouanensis sp. nov. and Pseudomonas nabeulensis sp. nov.</title>
        <authorList>
            <person name="Oueslati M."/>
            <person name="Mulet M."/>
            <person name="Gomila M."/>
            <person name="Berge O."/>
            <person name="Hajlaoui M.R."/>
            <person name="Lalucat J."/>
            <person name="Sadfi-Zouaoui N."/>
            <person name="Garcia-Valdes E."/>
        </authorList>
    </citation>
    <scope>NUCLEOTIDE SEQUENCE [LARGE SCALE GENOMIC DNA]</scope>
    <source>
        <strain evidence="1 2">KC12</strain>
    </source>
</reference>
<protein>
    <recommendedName>
        <fullName evidence="3">Aminotransferase class I/II-fold pyridoxal phosphate-dependent enzyme</fullName>
    </recommendedName>
</protein>
<dbReference type="SUPFAM" id="SSF53383">
    <property type="entry name" value="PLP-dependent transferases"/>
    <property type="match status" value="1"/>
</dbReference>
<dbReference type="PANTHER" id="PTHR43799">
    <property type="entry name" value="AMINOTRANSFERASE, PUTATIVE-RELATED"/>
    <property type="match status" value="1"/>
</dbReference>
<dbReference type="EMBL" id="QUZU01000019">
    <property type="protein sequence ID" value="TFY88128.1"/>
    <property type="molecule type" value="Genomic_DNA"/>
</dbReference>
<dbReference type="GO" id="GO:0004069">
    <property type="term" value="F:L-aspartate:2-oxoglutarate aminotransferase activity"/>
    <property type="evidence" value="ECO:0007669"/>
    <property type="project" value="InterPro"/>
</dbReference>
<dbReference type="OrthoDB" id="9804020at2"/>
<dbReference type="Pfam" id="PF12897">
    <property type="entry name" value="Asp_aminotransf"/>
    <property type="match status" value="1"/>
</dbReference>
<evidence type="ECO:0008006" key="3">
    <source>
        <dbReference type="Google" id="ProtNLM"/>
    </source>
</evidence>
<dbReference type="Proteomes" id="UP000297391">
    <property type="component" value="Unassembled WGS sequence"/>
</dbReference>
<sequence>MNSASLRSVGPDKLNQLRQVRFLKDLATMKALMEQHRLLLKPRFDRVEAVFRWKLGRHGFARWTRPNGGYFVSLEVLPGTATKVVELAAKAGVIFASPGSCFPYGIDFADSQLRIAPSMLELEQLDWALAVIATCVIKAVCSALKALPPA</sequence>
<dbReference type="InterPro" id="IPR024551">
    <property type="entry name" value="AspAT_Ic"/>
</dbReference>